<evidence type="ECO:0000259" key="2">
    <source>
        <dbReference type="SMART" id="SM00062"/>
    </source>
</evidence>
<dbReference type="PANTHER" id="PTHR35936:SF17">
    <property type="entry name" value="ARGININE-BINDING EXTRACELLULAR PROTEIN ARTP"/>
    <property type="match status" value="1"/>
</dbReference>
<dbReference type="RefSeq" id="WP_007977887.1">
    <property type="nucleotide sequence ID" value="NZ_AEMG01000004.1"/>
</dbReference>
<evidence type="ECO:0000256" key="1">
    <source>
        <dbReference type="ARBA" id="ARBA00022729"/>
    </source>
</evidence>
<dbReference type="InterPro" id="IPR001638">
    <property type="entry name" value="Solute-binding_3/MltF_N"/>
</dbReference>
<dbReference type="Proteomes" id="UP000003751">
    <property type="component" value="Unassembled WGS sequence"/>
</dbReference>
<dbReference type="eggNOG" id="arCOG01799">
    <property type="taxonomic scope" value="Archaea"/>
</dbReference>
<keyword evidence="6" id="KW-1185">Reference proteome</keyword>
<gene>
    <name evidence="4" type="ORF">SAMN05444342_1545</name>
    <name evidence="3" type="ORF">ZOD2009_05812</name>
</gene>
<reference evidence="6" key="2">
    <citation type="submission" date="2016-11" db="EMBL/GenBank/DDBJ databases">
        <authorList>
            <person name="Varghese N."/>
            <person name="Submissions S."/>
        </authorList>
    </citation>
    <scope>NUCLEOTIDE SEQUENCE [LARGE SCALE GENOMIC DNA]</scope>
    <source>
        <strain evidence="6">DX253</strain>
    </source>
</reference>
<dbReference type="EMBL" id="FRAN01000002">
    <property type="protein sequence ID" value="SHK52357.1"/>
    <property type="molecule type" value="Genomic_DNA"/>
</dbReference>
<proteinExistence type="predicted"/>
<dbReference type="AlphaFoldDB" id="E7QQU2"/>
<dbReference type="CDD" id="cd13624">
    <property type="entry name" value="PBP2_Arg_Lys_His"/>
    <property type="match status" value="1"/>
</dbReference>
<organism evidence="3 5">
    <name type="scientific">Haladaptatus paucihalophilus DX253</name>
    <dbReference type="NCBI Taxonomy" id="797209"/>
    <lineage>
        <taxon>Archaea</taxon>
        <taxon>Methanobacteriati</taxon>
        <taxon>Methanobacteriota</taxon>
        <taxon>Stenosarchaea group</taxon>
        <taxon>Halobacteria</taxon>
        <taxon>Halobacteriales</taxon>
        <taxon>Haladaptataceae</taxon>
        <taxon>Haladaptatus</taxon>
    </lineage>
</organism>
<evidence type="ECO:0000313" key="6">
    <source>
        <dbReference type="Proteomes" id="UP000184203"/>
    </source>
</evidence>
<dbReference type="SUPFAM" id="SSF53850">
    <property type="entry name" value="Periplasmic binding protein-like II"/>
    <property type="match status" value="1"/>
</dbReference>
<dbReference type="SMART" id="SM00062">
    <property type="entry name" value="PBPb"/>
    <property type="match status" value="1"/>
</dbReference>
<dbReference type="Proteomes" id="UP000184203">
    <property type="component" value="Unassembled WGS sequence"/>
</dbReference>
<sequence>MHRRSFLRGTGGAIAALTFAENASAQNNGTIRIGSDIPYRPFEYRTKTGELVGFDVDIANAVFEGQLDRNYEFVQTSFDTIIPSLNNGNFRVIMSAMTITPERSKQVDFSDPYFTAYQTVLILKNSDITSLQDLKGETVAVQKGTTGEAAAQDLKKQFNGDLTIDSYDQIPGAFSALGNNQAAAVINDNTVNAEFAQQNDNVTFLKGEGAAQEQGKENAPPYLTLTVEEYGIAFRKNDDQLKNQVNDALSTIRDNGTYDELYNKYFQTPGGTTSG</sequence>
<dbReference type="PATRIC" id="fig|797209.4.peg.1160"/>
<dbReference type="PANTHER" id="PTHR35936">
    <property type="entry name" value="MEMBRANE-BOUND LYTIC MUREIN TRANSGLYCOSYLASE F"/>
    <property type="match status" value="1"/>
</dbReference>
<dbReference type="Gene3D" id="3.40.190.10">
    <property type="entry name" value="Periplasmic binding protein-like II"/>
    <property type="match status" value="2"/>
</dbReference>
<evidence type="ECO:0000313" key="5">
    <source>
        <dbReference type="Proteomes" id="UP000003751"/>
    </source>
</evidence>
<evidence type="ECO:0000313" key="3">
    <source>
        <dbReference type="EMBL" id="EFW93356.1"/>
    </source>
</evidence>
<dbReference type="STRING" id="797209.GCA_000376445_01276"/>
<reference evidence="3 5" key="1">
    <citation type="journal article" date="2014" name="ISME J.">
        <title>Trehalose/2-sulfotrehalose biosynthesis and glycine-betaine uptake are widely spread mechanisms for osmoadaptation in the Halobacteriales.</title>
        <authorList>
            <person name="Youssef N.H."/>
            <person name="Savage-Ashlock K.N."/>
            <person name="McCully A.L."/>
            <person name="Luedtke B."/>
            <person name="Shaw E.I."/>
            <person name="Hoff W.D."/>
            <person name="Elshahed M.S."/>
        </authorList>
    </citation>
    <scope>NUCLEOTIDE SEQUENCE [LARGE SCALE GENOMIC DNA]</scope>
    <source>
        <strain evidence="3 5">DX253</strain>
    </source>
</reference>
<name>E7QQU2_HALPU</name>
<dbReference type="EMBL" id="AEMG01000004">
    <property type="protein sequence ID" value="EFW93356.1"/>
    <property type="molecule type" value="Genomic_DNA"/>
</dbReference>
<keyword evidence="1" id="KW-0732">Signal</keyword>
<dbReference type="OrthoDB" id="30671at2157"/>
<evidence type="ECO:0000313" key="4">
    <source>
        <dbReference type="EMBL" id="SHK52357.1"/>
    </source>
</evidence>
<reference evidence="4" key="3">
    <citation type="submission" date="2016-11" db="EMBL/GenBank/DDBJ databases">
        <authorList>
            <person name="Jaros S."/>
            <person name="Januszkiewicz K."/>
            <person name="Wedrychowicz H."/>
        </authorList>
    </citation>
    <scope>NUCLEOTIDE SEQUENCE [LARGE SCALE GENOMIC DNA]</scope>
    <source>
        <strain evidence="4">DX253</strain>
    </source>
</reference>
<feature type="domain" description="Solute-binding protein family 3/N-terminal" evidence="2">
    <location>
        <begin position="30"/>
        <end position="269"/>
    </location>
</feature>
<accession>E7QQU2</accession>
<dbReference type="Pfam" id="PF00497">
    <property type="entry name" value="SBP_bac_3"/>
    <property type="match status" value="1"/>
</dbReference>
<protein>
    <submittedName>
        <fullName evidence="3">ABC-type glutamine/glutamate/polar amino acids transport system, substrate-binding protein</fullName>
    </submittedName>
    <submittedName>
        <fullName evidence="4">Amino acid ABC transporter substrate-binding protein, PAAT family</fullName>
    </submittedName>
</protein>